<dbReference type="PATRIC" id="fig|908627.4.peg.3037"/>
<evidence type="ECO:0000313" key="2">
    <source>
        <dbReference type="EMBL" id="KLU25620.1"/>
    </source>
</evidence>
<feature type="transmembrane region" description="Helical" evidence="1">
    <location>
        <begin position="34"/>
        <end position="54"/>
    </location>
</feature>
<dbReference type="RefSeq" id="WP_047847184.1">
    <property type="nucleotide sequence ID" value="NZ_AEJF01000088.1"/>
</dbReference>
<feature type="transmembrane region" description="Helical" evidence="1">
    <location>
        <begin position="92"/>
        <end position="110"/>
    </location>
</feature>
<keyword evidence="1" id="KW-1133">Transmembrane helix</keyword>
<dbReference type="EMBL" id="AEJF01000088">
    <property type="protein sequence ID" value="KLU25620.1"/>
    <property type="molecule type" value="Genomic_DNA"/>
</dbReference>
<sequence length="129" mass="13820">MLTVIAVHIAAAVLAVMAGAVVFLFEKGSARHRLLGRIWVSAMFITVLSSVYIRELNPGHFSWVHGLSLLTALSLVRAIWAIRQGNVRGHAFAMQGSLAGLVVAGIAAVATPHRLLNIVVGGWIARGFW</sequence>
<comment type="caution">
    <text evidence="2">The sequence shown here is derived from an EMBL/GenBank/DDBJ whole genome shotgun (WGS) entry which is preliminary data.</text>
</comment>
<name>A0A0J1CYK5_9BURK</name>
<feature type="transmembrane region" description="Helical" evidence="1">
    <location>
        <begin position="60"/>
        <end position="80"/>
    </location>
</feature>
<reference evidence="2 3" key="1">
    <citation type="journal article" date="2015" name="Genome Announc.">
        <title>Draft Genome Sequence of Burkholderia sp. Strain PML1(12), an Ectomycorrhizosphere-Inhabiting Bacterium with Effective Mineral-Weathering Ability.</title>
        <authorList>
            <person name="Uroz S."/>
            <person name="Oger P."/>
        </authorList>
    </citation>
    <scope>NUCLEOTIDE SEQUENCE [LARGE SCALE GENOMIC DNA]</scope>
    <source>
        <strain evidence="3">PML1(12)</strain>
    </source>
</reference>
<evidence type="ECO:0000313" key="3">
    <source>
        <dbReference type="Proteomes" id="UP000035963"/>
    </source>
</evidence>
<evidence type="ECO:0008006" key="4">
    <source>
        <dbReference type="Google" id="ProtNLM"/>
    </source>
</evidence>
<dbReference type="Proteomes" id="UP000035963">
    <property type="component" value="Unassembled WGS sequence"/>
</dbReference>
<dbReference type="AlphaFoldDB" id="A0A0J1CYK5"/>
<accession>A0A0J1CYK5</accession>
<protein>
    <recommendedName>
        <fullName evidence="4">DUF2306 domain-containing protein</fullName>
    </recommendedName>
</protein>
<evidence type="ECO:0000256" key="1">
    <source>
        <dbReference type="SAM" id="Phobius"/>
    </source>
</evidence>
<proteinExistence type="predicted"/>
<gene>
    <name evidence="2" type="ORF">EOS_13635</name>
</gene>
<keyword evidence="1" id="KW-0472">Membrane</keyword>
<dbReference type="Pfam" id="PF10067">
    <property type="entry name" value="DUF2306"/>
    <property type="match status" value="1"/>
</dbReference>
<keyword evidence="1" id="KW-0812">Transmembrane</keyword>
<keyword evidence="3" id="KW-1185">Reference proteome</keyword>
<feature type="transmembrane region" description="Helical" evidence="1">
    <location>
        <begin position="6"/>
        <end position="25"/>
    </location>
</feature>
<dbReference type="InterPro" id="IPR018750">
    <property type="entry name" value="DUF2306_membrane"/>
</dbReference>
<dbReference type="OrthoDB" id="3749011at2"/>
<organism evidence="2 3">
    <name type="scientific">Caballeronia mineralivorans PML1(12)</name>
    <dbReference type="NCBI Taxonomy" id="908627"/>
    <lineage>
        <taxon>Bacteria</taxon>
        <taxon>Pseudomonadati</taxon>
        <taxon>Pseudomonadota</taxon>
        <taxon>Betaproteobacteria</taxon>
        <taxon>Burkholderiales</taxon>
        <taxon>Burkholderiaceae</taxon>
        <taxon>Caballeronia</taxon>
    </lineage>
</organism>